<reference evidence="8 9" key="1">
    <citation type="submission" date="2014-12" db="EMBL/GenBank/DDBJ databases">
        <title>Complete genome sequence of Streptomyces vietnamensis strain GIMV4.0001, a genetic manipulable producer of the benzoisochromanequinone antibiotic granaticin.</title>
        <authorList>
            <person name="Deng M.R."/>
            <person name="Guo J."/>
            <person name="Ma L.Y."/>
            <person name="Feng G.D."/>
            <person name="Mo C.Y."/>
            <person name="Zhu H.H."/>
        </authorList>
    </citation>
    <scope>NUCLEOTIDE SEQUENCE [LARGE SCALE GENOMIC DNA]</scope>
    <source>
        <strain evidence="9">GIMV4.0001</strain>
        <plasmid evidence="8 9">pSVL1</plasmid>
    </source>
</reference>
<evidence type="ECO:0000313" key="8">
    <source>
        <dbReference type="EMBL" id="AJF70509.1"/>
    </source>
</evidence>
<dbReference type="PANTHER" id="PTHR43289:SF34">
    <property type="entry name" value="SERINE_THREONINE-PROTEIN KINASE YBDM-RELATED"/>
    <property type="match status" value="1"/>
</dbReference>
<geneLocation type="plasmid" evidence="8 9">
    <name>pSVL1</name>
</geneLocation>
<dbReference type="PROSITE" id="PS00108">
    <property type="entry name" value="PROTEIN_KINASE_ST"/>
    <property type="match status" value="1"/>
</dbReference>
<sequence>MPSRIKPVLPGDPRRIGTYRVVGRLGSGGMGTVYAAVDSAGLRLAVKVIHPAHAANEEFRARFRREVRLSERVTGPCLVPVHDADTDGPAPWLATPFVPGPTLAQYVAAHGPAQGAPLYALAAGTAAALTAVHEAGIVHRDIKPDNVILSPSGPRVLDFGISRALDGTSVTRTGVVTGTAGWISPEHYQTGAVGPEGDIFAWGALVAYAATGRLPFGTGAPDAVAFRVMSADPDLSDIPDDLLPLLENALTKRPSDRPHAAELARACSALLATQDTAVVPPADEQWMFPAGLPSVPWDVPDEDDRAWRTDVLRRGRRGVYAAAAAIALIAGSIGGVVAAQSATRSGQTPIAGPSRSIAPTTSTAPAPQRSPEEARRQSTSPASLATTARSAPVEAPTASPSPSLQPPPFTYLPAELDCTPRKDPEIEGAWQTVAPVGEVRPGDAVELSLRNKYGNFDPVQPEMDVVARVYVPDGTSRLARASLQSDTSAIVTWPGDFAGATASYPPGTYTVVWSVGDGSRRHITCTGFTAS</sequence>
<dbReference type="HOGENOM" id="CLU_027142_0_0_11"/>
<dbReference type="InterPro" id="IPR000719">
    <property type="entry name" value="Prot_kinase_dom"/>
</dbReference>
<dbReference type="PROSITE" id="PS00107">
    <property type="entry name" value="PROTEIN_KINASE_ATP"/>
    <property type="match status" value="1"/>
</dbReference>
<evidence type="ECO:0000256" key="1">
    <source>
        <dbReference type="ARBA" id="ARBA00022679"/>
    </source>
</evidence>
<evidence type="ECO:0000313" key="9">
    <source>
        <dbReference type="Proteomes" id="UP000031774"/>
    </source>
</evidence>
<dbReference type="Pfam" id="PF00069">
    <property type="entry name" value="Pkinase"/>
    <property type="match status" value="1"/>
</dbReference>
<keyword evidence="9" id="KW-1185">Reference proteome</keyword>
<dbReference type="SUPFAM" id="SSF56112">
    <property type="entry name" value="Protein kinase-like (PK-like)"/>
    <property type="match status" value="1"/>
</dbReference>
<keyword evidence="3 8" id="KW-0418">Kinase</keyword>
<accession>A0A0B5IQ03</accession>
<dbReference type="EMBL" id="CP010408">
    <property type="protein sequence ID" value="AJF70509.1"/>
    <property type="molecule type" value="Genomic_DNA"/>
</dbReference>
<dbReference type="CDD" id="cd14014">
    <property type="entry name" value="STKc_PknB_like"/>
    <property type="match status" value="1"/>
</dbReference>
<dbReference type="AlphaFoldDB" id="A0A0B5IQ03"/>
<evidence type="ECO:0000256" key="5">
    <source>
        <dbReference type="PROSITE-ProRule" id="PRU10141"/>
    </source>
</evidence>
<dbReference type="SMART" id="SM00220">
    <property type="entry name" value="S_TKc"/>
    <property type="match status" value="1"/>
</dbReference>
<keyword evidence="8" id="KW-0723">Serine/threonine-protein kinase</keyword>
<keyword evidence="1" id="KW-0808">Transferase</keyword>
<dbReference type="GO" id="GO:0004674">
    <property type="term" value="F:protein serine/threonine kinase activity"/>
    <property type="evidence" value="ECO:0007669"/>
    <property type="project" value="UniProtKB-KW"/>
</dbReference>
<dbReference type="Gene3D" id="3.30.200.20">
    <property type="entry name" value="Phosphorylase Kinase, domain 1"/>
    <property type="match status" value="1"/>
</dbReference>
<protein>
    <submittedName>
        <fullName evidence="8">Serine/threonine protein kinase</fullName>
    </submittedName>
</protein>
<dbReference type="GO" id="GO:0005524">
    <property type="term" value="F:ATP binding"/>
    <property type="evidence" value="ECO:0007669"/>
    <property type="project" value="UniProtKB-UniRule"/>
</dbReference>
<evidence type="ECO:0000256" key="3">
    <source>
        <dbReference type="ARBA" id="ARBA00022777"/>
    </source>
</evidence>
<dbReference type="KEGG" id="svt:SVTN_39830"/>
<dbReference type="InterPro" id="IPR017441">
    <property type="entry name" value="Protein_kinase_ATP_BS"/>
</dbReference>
<name>A0A0B5IQ03_9ACTN</name>
<feature type="binding site" evidence="5">
    <location>
        <position position="47"/>
    </location>
    <ligand>
        <name>ATP</name>
        <dbReference type="ChEBI" id="CHEBI:30616"/>
    </ligand>
</feature>
<keyword evidence="8" id="KW-0614">Plasmid</keyword>
<dbReference type="PROSITE" id="PS50011">
    <property type="entry name" value="PROTEIN_KINASE_DOM"/>
    <property type="match status" value="1"/>
</dbReference>
<evidence type="ECO:0000256" key="2">
    <source>
        <dbReference type="ARBA" id="ARBA00022741"/>
    </source>
</evidence>
<dbReference type="InterPro" id="IPR008271">
    <property type="entry name" value="Ser/Thr_kinase_AS"/>
</dbReference>
<organism evidence="8 9">
    <name type="scientific">Streptomyces vietnamensis</name>
    <dbReference type="NCBI Taxonomy" id="362257"/>
    <lineage>
        <taxon>Bacteria</taxon>
        <taxon>Bacillati</taxon>
        <taxon>Actinomycetota</taxon>
        <taxon>Actinomycetes</taxon>
        <taxon>Kitasatosporales</taxon>
        <taxon>Streptomycetaceae</taxon>
        <taxon>Streptomyces</taxon>
    </lineage>
</organism>
<dbReference type="PANTHER" id="PTHR43289">
    <property type="entry name" value="MITOGEN-ACTIVATED PROTEIN KINASE KINASE KINASE 20-RELATED"/>
    <property type="match status" value="1"/>
</dbReference>
<keyword evidence="4 5" id="KW-0067">ATP-binding</keyword>
<dbReference type="Proteomes" id="UP000031774">
    <property type="component" value="Plasmid pSVL1"/>
</dbReference>
<proteinExistence type="predicted"/>
<dbReference type="Gene3D" id="1.10.510.10">
    <property type="entry name" value="Transferase(Phosphotransferase) domain 1"/>
    <property type="match status" value="1"/>
</dbReference>
<feature type="domain" description="Protein kinase" evidence="7">
    <location>
        <begin position="19"/>
        <end position="271"/>
    </location>
</feature>
<gene>
    <name evidence="8" type="ORF">SVTN_39830</name>
</gene>
<dbReference type="InterPro" id="IPR011009">
    <property type="entry name" value="Kinase-like_dom_sf"/>
</dbReference>
<evidence type="ECO:0000256" key="6">
    <source>
        <dbReference type="SAM" id="MobiDB-lite"/>
    </source>
</evidence>
<evidence type="ECO:0000259" key="7">
    <source>
        <dbReference type="PROSITE" id="PS50011"/>
    </source>
</evidence>
<feature type="compositionally biased region" description="Polar residues" evidence="6">
    <location>
        <begin position="377"/>
        <end position="389"/>
    </location>
</feature>
<keyword evidence="2 5" id="KW-0547">Nucleotide-binding</keyword>
<evidence type="ECO:0000256" key="4">
    <source>
        <dbReference type="ARBA" id="ARBA00022840"/>
    </source>
</evidence>
<feature type="region of interest" description="Disordered" evidence="6">
    <location>
        <begin position="345"/>
        <end position="422"/>
    </location>
</feature>